<dbReference type="EMBL" id="JQCN01000007">
    <property type="protein sequence ID" value="KRO01657.1"/>
    <property type="molecule type" value="Genomic_DNA"/>
</dbReference>
<evidence type="ECO:0000259" key="1">
    <source>
        <dbReference type="PROSITE" id="PS51819"/>
    </source>
</evidence>
<evidence type="ECO:0000313" key="2">
    <source>
        <dbReference type="EMBL" id="KRO01657.1"/>
    </source>
</evidence>
<dbReference type="InterPro" id="IPR050383">
    <property type="entry name" value="GlyoxalaseI/FosfomycinResist"/>
</dbReference>
<gene>
    <name evidence="2" type="ORF">IV66_GL002173</name>
</gene>
<dbReference type="InterPro" id="IPR037523">
    <property type="entry name" value="VOC_core"/>
</dbReference>
<keyword evidence="2" id="KW-0456">Lyase</keyword>
<organism evidence="2 3">
    <name type="scientific">Ligilactobacillus pobuzihii</name>
    <dbReference type="NCBI Taxonomy" id="449659"/>
    <lineage>
        <taxon>Bacteria</taxon>
        <taxon>Bacillati</taxon>
        <taxon>Bacillota</taxon>
        <taxon>Bacilli</taxon>
        <taxon>Lactobacillales</taxon>
        <taxon>Lactobacillaceae</taxon>
        <taxon>Ligilactobacillus</taxon>
    </lineage>
</organism>
<name>A0A0R2LIY2_9LACO</name>
<dbReference type="PROSITE" id="PS51819">
    <property type="entry name" value="VOC"/>
    <property type="match status" value="1"/>
</dbReference>
<dbReference type="PANTHER" id="PTHR21366:SF14">
    <property type="entry name" value="GLYOXALASE DOMAIN-CONTAINING PROTEIN 5"/>
    <property type="match status" value="1"/>
</dbReference>
<sequence length="130" mass="14750">MKVSRLDHIVLPVKDLDQAFRFYHEVFDMQEITAQSTADTKTIRCGHQLICLHQVDRPLKIQAAKPTIGSTNLCIVVKDNVADVLNHLKSYFVEIVDGPVKKIGSEGEMTSIYIRDYDKNLLEVATYSNK</sequence>
<feature type="domain" description="VOC" evidence="1">
    <location>
        <begin position="5"/>
        <end position="127"/>
    </location>
</feature>
<reference evidence="2 3" key="1">
    <citation type="journal article" date="2015" name="Genome Announc.">
        <title>Expanding the biotechnology potential of lactobacilli through comparative genomics of 213 strains and associated genera.</title>
        <authorList>
            <person name="Sun Z."/>
            <person name="Harris H.M."/>
            <person name="McCann A."/>
            <person name="Guo C."/>
            <person name="Argimon S."/>
            <person name="Zhang W."/>
            <person name="Yang X."/>
            <person name="Jeffery I.B."/>
            <person name="Cooney J.C."/>
            <person name="Kagawa T.F."/>
            <person name="Liu W."/>
            <person name="Song Y."/>
            <person name="Salvetti E."/>
            <person name="Wrobel A."/>
            <person name="Rasinkangas P."/>
            <person name="Parkhill J."/>
            <person name="Rea M.C."/>
            <person name="O'Sullivan O."/>
            <person name="Ritari J."/>
            <person name="Douillard F.P."/>
            <person name="Paul Ross R."/>
            <person name="Yang R."/>
            <person name="Briner A.E."/>
            <person name="Felis G.E."/>
            <person name="de Vos W.M."/>
            <person name="Barrangou R."/>
            <person name="Klaenhammer T.R."/>
            <person name="Caufield P.W."/>
            <person name="Cui Y."/>
            <person name="Zhang H."/>
            <person name="O'Toole P.W."/>
        </authorList>
    </citation>
    <scope>NUCLEOTIDE SEQUENCE [LARGE SCALE GENOMIC DNA]</scope>
    <source>
        <strain evidence="2 3">NBRC 103219</strain>
    </source>
</reference>
<dbReference type="GO" id="GO:0016829">
    <property type="term" value="F:lyase activity"/>
    <property type="evidence" value="ECO:0007669"/>
    <property type="project" value="UniProtKB-KW"/>
</dbReference>
<dbReference type="OrthoDB" id="9802805at2"/>
<accession>A0A0R2LIY2</accession>
<dbReference type="Proteomes" id="UP000051886">
    <property type="component" value="Unassembled WGS sequence"/>
</dbReference>
<dbReference type="InterPro" id="IPR029068">
    <property type="entry name" value="Glyas_Bleomycin-R_OHBP_Dase"/>
</dbReference>
<comment type="caution">
    <text evidence="2">The sequence shown here is derived from an EMBL/GenBank/DDBJ whole genome shotgun (WGS) entry which is preliminary data.</text>
</comment>
<dbReference type="STRING" id="449659.IV66_GL002173"/>
<dbReference type="SUPFAM" id="SSF54593">
    <property type="entry name" value="Glyoxalase/Bleomycin resistance protein/Dihydroxybiphenyl dioxygenase"/>
    <property type="match status" value="1"/>
</dbReference>
<dbReference type="PANTHER" id="PTHR21366">
    <property type="entry name" value="GLYOXALASE FAMILY PROTEIN"/>
    <property type="match status" value="1"/>
</dbReference>
<evidence type="ECO:0000313" key="3">
    <source>
        <dbReference type="Proteomes" id="UP000051886"/>
    </source>
</evidence>
<dbReference type="Pfam" id="PF00903">
    <property type="entry name" value="Glyoxalase"/>
    <property type="match status" value="1"/>
</dbReference>
<dbReference type="PATRIC" id="fig|449659.4.peg.2234"/>
<protein>
    <submittedName>
        <fullName evidence="2">Lactoylglutathione lyase family protein</fullName>
    </submittedName>
</protein>
<keyword evidence="3" id="KW-1185">Reference proteome</keyword>
<dbReference type="Gene3D" id="3.10.180.10">
    <property type="entry name" value="2,3-Dihydroxybiphenyl 1,2-Dioxygenase, domain 1"/>
    <property type="match status" value="1"/>
</dbReference>
<dbReference type="InterPro" id="IPR004360">
    <property type="entry name" value="Glyas_Fos-R_dOase_dom"/>
</dbReference>
<dbReference type="RefSeq" id="WP_017867192.1">
    <property type="nucleotide sequence ID" value="NZ_BJYB01000013.1"/>
</dbReference>
<proteinExistence type="predicted"/>
<dbReference type="AlphaFoldDB" id="A0A0R2LIY2"/>